<dbReference type="AlphaFoldDB" id="A0A179EYE2"/>
<dbReference type="OrthoDB" id="416222at2759"/>
<dbReference type="GO" id="GO:0005576">
    <property type="term" value="C:extracellular region"/>
    <property type="evidence" value="ECO:0007669"/>
    <property type="project" value="UniProtKB-SubCell"/>
</dbReference>
<evidence type="ECO:0000256" key="3">
    <source>
        <dbReference type="ARBA" id="ARBA00004987"/>
    </source>
</evidence>
<dbReference type="SUPFAM" id="SSF52279">
    <property type="entry name" value="Beta-D-glucan exohydrolase, C-terminal domain"/>
    <property type="match status" value="1"/>
</dbReference>
<dbReference type="EC" id="3.2.1.21" evidence="5"/>
<keyword evidence="11" id="KW-0119">Carbohydrate metabolism</keyword>
<evidence type="ECO:0000256" key="1">
    <source>
        <dbReference type="ARBA" id="ARBA00000448"/>
    </source>
</evidence>
<dbReference type="STRING" id="1380566.A0A179EYE2"/>
<evidence type="ECO:0000313" key="19">
    <source>
        <dbReference type="EMBL" id="OAQ58172.1"/>
    </source>
</evidence>
<evidence type="ECO:0000256" key="11">
    <source>
        <dbReference type="ARBA" id="ARBA00023277"/>
    </source>
</evidence>
<sequence>MALASPVLSKAGDGDWAGPYAKAIAALPRLSQQDKISMVTGFAKNEQPCTGLTAVVPSIGYPRLCLQDGPLAVKNLVNATVFPAGIQAASTWDTSLIYSRGFALGAESKAAGVHVLLGPAGGPLGKIPTGGRNWEGFSPDPYLTGIAMANTINGMQAAGVQACAKHVIGNEQEQNREGISSNIDDRTNHELYLWPFADAIKANVSSIMCSYNKVNRTHACENKQLLQGLLKDELDFQGYIMSDWGAQHSTAESANAGLDMAFPYPEDEDAEDGLPKENDGLPKYWDDKLTNAISSNNVSQSRLDDMVTRILAGWYLVGQDSGYPPPSNGSVIYDPNDHKMLARKIARDGIVLLKNDNNTLPLKKSDRLAIIGTTADKAVYQGGGSGGADAPQLVAPLDAIMKAGTVVANSTSNDPSNGATAANAAATAVVFLSSYSGEAGMGDDRSNLNPDKSGNELVEAVSKTGKPTIVVIHSVGPLILETIWKLPNVVSIVWAGLPGQESGNALVDVLYGQISPSGKLPYTIARNESDYGTYIIDDDQGYQDNFTEGLYIDYRHFDKEGLQPRFAFGFGLSYTTFDYSDLESVIDAPPGNTTLIPGGKAGLYDTVATVSATITNTGKVTGAEVAQLYVGLPPSSPDTPIKQLRGFTKISLNPGERGTVTFKLRCKDLSYWDVRTQAWVMPSGTFNVSVGASSRDIRLTDTISLV</sequence>
<dbReference type="PANTHER" id="PTHR42715">
    <property type="entry name" value="BETA-GLUCOSIDASE"/>
    <property type="match status" value="1"/>
</dbReference>
<keyword evidence="8" id="KW-0378">Hydrolase</keyword>
<reference evidence="19 20" key="1">
    <citation type="journal article" date="2016" name="PLoS Pathog.">
        <title>Biosynthesis of antibiotic leucinostatins in bio-control fungus Purpureocillium lilacinum and their inhibition on phytophthora revealed by genome mining.</title>
        <authorList>
            <person name="Wang G."/>
            <person name="Liu Z."/>
            <person name="Lin R."/>
            <person name="Li E."/>
            <person name="Mao Z."/>
            <person name="Ling J."/>
            <person name="Yang Y."/>
            <person name="Yin W.B."/>
            <person name="Xie B."/>
        </authorList>
    </citation>
    <scope>NUCLEOTIDE SEQUENCE [LARGE SCALE GENOMIC DNA]</scope>
    <source>
        <strain evidence="19">170</strain>
    </source>
</reference>
<evidence type="ECO:0000256" key="10">
    <source>
        <dbReference type="ARBA" id="ARBA00023180"/>
    </source>
</evidence>
<evidence type="ECO:0000256" key="14">
    <source>
        <dbReference type="ARBA" id="ARBA00070030"/>
    </source>
</evidence>
<keyword evidence="20" id="KW-1185">Reference proteome</keyword>
<keyword evidence="10" id="KW-0325">Glycoprotein</keyword>
<comment type="similarity">
    <text evidence="4">Belongs to the glycosyl hydrolase 3 family.</text>
</comment>
<dbReference type="SUPFAM" id="SSF51445">
    <property type="entry name" value="(Trans)glycosidases"/>
    <property type="match status" value="1"/>
</dbReference>
<evidence type="ECO:0000313" key="20">
    <source>
        <dbReference type="Proteomes" id="UP000078397"/>
    </source>
</evidence>
<evidence type="ECO:0000256" key="12">
    <source>
        <dbReference type="ARBA" id="ARBA00023295"/>
    </source>
</evidence>
<dbReference type="Gene3D" id="2.60.40.10">
    <property type="entry name" value="Immunoglobulins"/>
    <property type="match status" value="1"/>
</dbReference>
<dbReference type="InterPro" id="IPR017853">
    <property type="entry name" value="GH"/>
</dbReference>
<dbReference type="KEGG" id="pchm:VFPPC_12395"/>
<dbReference type="SMART" id="SM01217">
    <property type="entry name" value="Fn3_like"/>
    <property type="match status" value="1"/>
</dbReference>
<dbReference type="Gene3D" id="3.20.20.300">
    <property type="entry name" value="Glycoside hydrolase, family 3, N-terminal domain"/>
    <property type="match status" value="1"/>
</dbReference>
<evidence type="ECO:0000256" key="13">
    <source>
        <dbReference type="ARBA" id="ARBA00023326"/>
    </source>
</evidence>
<evidence type="ECO:0000256" key="7">
    <source>
        <dbReference type="ARBA" id="ARBA00022729"/>
    </source>
</evidence>
<dbReference type="InterPro" id="IPR036881">
    <property type="entry name" value="Glyco_hydro_3_C_sf"/>
</dbReference>
<name>A0A179EYE2_METCM</name>
<keyword evidence="7" id="KW-0732">Signal</keyword>
<evidence type="ECO:0000259" key="18">
    <source>
        <dbReference type="SMART" id="SM01217"/>
    </source>
</evidence>
<keyword evidence="13" id="KW-0624">Polysaccharide degradation</keyword>
<evidence type="ECO:0000256" key="8">
    <source>
        <dbReference type="ARBA" id="ARBA00022801"/>
    </source>
</evidence>
<evidence type="ECO:0000256" key="9">
    <source>
        <dbReference type="ARBA" id="ARBA00023001"/>
    </source>
</evidence>
<accession>A0A179EYE2</accession>
<dbReference type="InterPro" id="IPR002772">
    <property type="entry name" value="Glyco_hydro_3_C"/>
</dbReference>
<comment type="catalytic activity">
    <reaction evidence="1">
        <text>Hydrolysis of terminal, non-reducing beta-D-glucosyl residues with release of beta-D-glucose.</text>
        <dbReference type="EC" id="3.2.1.21"/>
    </reaction>
</comment>
<dbReference type="InterPro" id="IPR001764">
    <property type="entry name" value="Glyco_hydro_3_N"/>
</dbReference>
<evidence type="ECO:0000256" key="2">
    <source>
        <dbReference type="ARBA" id="ARBA00004613"/>
    </source>
</evidence>
<dbReference type="InterPro" id="IPR026891">
    <property type="entry name" value="Fn3-like"/>
</dbReference>
<dbReference type="EMBL" id="LSBJ02000003">
    <property type="protein sequence ID" value="OAQ58172.1"/>
    <property type="molecule type" value="Genomic_DNA"/>
</dbReference>
<dbReference type="Gene3D" id="3.40.50.1700">
    <property type="entry name" value="Glycoside hydrolase family 3 C-terminal domain"/>
    <property type="match status" value="1"/>
</dbReference>
<gene>
    <name evidence="19" type="ORF">VFPPC_12395</name>
</gene>
<dbReference type="Pfam" id="PF01915">
    <property type="entry name" value="Glyco_hydro_3_C"/>
    <property type="match status" value="1"/>
</dbReference>
<comment type="subcellular location">
    <subcellularLocation>
        <location evidence="2">Secreted</location>
    </subcellularLocation>
</comment>
<organism evidence="19 20">
    <name type="scientific">Pochonia chlamydosporia 170</name>
    <dbReference type="NCBI Taxonomy" id="1380566"/>
    <lineage>
        <taxon>Eukaryota</taxon>
        <taxon>Fungi</taxon>
        <taxon>Dikarya</taxon>
        <taxon>Ascomycota</taxon>
        <taxon>Pezizomycotina</taxon>
        <taxon>Sordariomycetes</taxon>
        <taxon>Hypocreomycetidae</taxon>
        <taxon>Hypocreales</taxon>
        <taxon>Clavicipitaceae</taxon>
        <taxon>Pochonia</taxon>
    </lineage>
</organism>
<dbReference type="Pfam" id="PF00933">
    <property type="entry name" value="Glyco_hydro_3"/>
    <property type="match status" value="1"/>
</dbReference>
<dbReference type="GeneID" id="28854286"/>
<dbReference type="PRINTS" id="PR00133">
    <property type="entry name" value="GLHYDRLASE3"/>
</dbReference>
<proteinExistence type="inferred from homology"/>
<comment type="pathway">
    <text evidence="3">Glycan metabolism; cellulose degradation.</text>
</comment>
<evidence type="ECO:0000256" key="5">
    <source>
        <dbReference type="ARBA" id="ARBA00012744"/>
    </source>
</evidence>
<dbReference type="InterPro" id="IPR050288">
    <property type="entry name" value="Cellulose_deg_GH3"/>
</dbReference>
<keyword evidence="9" id="KW-0136">Cellulose degradation</keyword>
<keyword evidence="6" id="KW-0964">Secreted</keyword>
<keyword evidence="12" id="KW-0326">Glycosidase</keyword>
<feature type="domain" description="Fibronectin type III-like" evidence="18">
    <location>
        <begin position="624"/>
        <end position="694"/>
    </location>
</feature>
<dbReference type="PANTHER" id="PTHR42715:SF28">
    <property type="entry name" value="BETA-GLUCOSIDASE L-RELATED"/>
    <property type="match status" value="1"/>
</dbReference>
<evidence type="ECO:0000256" key="6">
    <source>
        <dbReference type="ARBA" id="ARBA00022525"/>
    </source>
</evidence>
<dbReference type="RefSeq" id="XP_018136378.1">
    <property type="nucleotide sequence ID" value="XM_018290292.1"/>
</dbReference>
<dbReference type="GO" id="GO:0008422">
    <property type="term" value="F:beta-glucosidase activity"/>
    <property type="evidence" value="ECO:0007669"/>
    <property type="project" value="UniProtKB-EC"/>
</dbReference>
<dbReference type="Pfam" id="PF14310">
    <property type="entry name" value="Fn3-like"/>
    <property type="match status" value="1"/>
</dbReference>
<comment type="caution">
    <text evidence="19">The sequence shown here is derived from an EMBL/GenBank/DDBJ whole genome shotgun (WGS) entry which is preliminary data.</text>
</comment>
<dbReference type="GO" id="GO:0030245">
    <property type="term" value="P:cellulose catabolic process"/>
    <property type="evidence" value="ECO:0007669"/>
    <property type="project" value="UniProtKB-KW"/>
</dbReference>
<evidence type="ECO:0000256" key="17">
    <source>
        <dbReference type="ARBA" id="ARBA00083611"/>
    </source>
</evidence>
<protein>
    <recommendedName>
        <fullName evidence="14">Beta-glucosidase cel3A</fullName>
        <ecNumber evidence="5">3.2.1.21</ecNumber>
    </recommendedName>
    <alternativeName>
        <fullName evidence="15">Beta-D-glucoside glucohydrolase cel3A</fullName>
    </alternativeName>
    <alternativeName>
        <fullName evidence="17">Cellobiase cel3A</fullName>
    </alternativeName>
    <alternativeName>
        <fullName evidence="16">Gentiobiase cel3A</fullName>
    </alternativeName>
</protein>
<dbReference type="FunFam" id="3.20.20.300:FF:000002">
    <property type="entry name" value="Probable beta-glucosidase"/>
    <property type="match status" value="1"/>
</dbReference>
<dbReference type="FunFam" id="2.60.40.10:FF:000757">
    <property type="entry name" value="Beta-glucosidase G"/>
    <property type="match status" value="1"/>
</dbReference>
<dbReference type="InterPro" id="IPR013783">
    <property type="entry name" value="Ig-like_fold"/>
</dbReference>
<evidence type="ECO:0000256" key="15">
    <source>
        <dbReference type="ARBA" id="ARBA00078013"/>
    </source>
</evidence>
<dbReference type="InterPro" id="IPR036962">
    <property type="entry name" value="Glyco_hydro_3_N_sf"/>
</dbReference>
<dbReference type="Proteomes" id="UP000078397">
    <property type="component" value="Unassembled WGS sequence"/>
</dbReference>
<evidence type="ECO:0000256" key="16">
    <source>
        <dbReference type="ARBA" id="ARBA00083231"/>
    </source>
</evidence>
<evidence type="ECO:0000256" key="4">
    <source>
        <dbReference type="ARBA" id="ARBA00005336"/>
    </source>
</evidence>